<accession>A0ABT4GVC8</accession>
<dbReference type="InterPro" id="IPR036157">
    <property type="entry name" value="dUTPase-like_sf"/>
</dbReference>
<organism evidence="7 8">
    <name type="scientific">Paenibacillus alvei</name>
    <name type="common">Bacillus alvei</name>
    <dbReference type="NCBI Taxonomy" id="44250"/>
    <lineage>
        <taxon>Bacteria</taxon>
        <taxon>Bacillati</taxon>
        <taxon>Bacillota</taxon>
        <taxon>Bacilli</taxon>
        <taxon>Bacillales</taxon>
        <taxon>Paenibacillaceae</taxon>
        <taxon>Paenibacillus</taxon>
    </lineage>
</organism>
<dbReference type="Gene3D" id="2.70.40.10">
    <property type="match status" value="1"/>
</dbReference>
<evidence type="ECO:0000313" key="8">
    <source>
        <dbReference type="Proteomes" id="UP001527181"/>
    </source>
</evidence>
<evidence type="ECO:0000313" key="7">
    <source>
        <dbReference type="EMBL" id="MCY9760392.1"/>
    </source>
</evidence>
<feature type="domain" description="dUTPase-like" evidence="6">
    <location>
        <begin position="23"/>
        <end position="106"/>
    </location>
</feature>
<evidence type="ECO:0000256" key="3">
    <source>
        <dbReference type="ARBA" id="ARBA00022801"/>
    </source>
</evidence>
<dbReference type="Pfam" id="PF00692">
    <property type="entry name" value="dUTPase"/>
    <property type="match status" value="2"/>
</dbReference>
<dbReference type="RefSeq" id="WP_268599571.1">
    <property type="nucleotide sequence ID" value="NZ_JAMDNP010000011.1"/>
</dbReference>
<evidence type="ECO:0000256" key="1">
    <source>
        <dbReference type="ARBA" id="ARBA00006581"/>
    </source>
</evidence>
<dbReference type="InterPro" id="IPR033704">
    <property type="entry name" value="dUTPase_trimeric"/>
</dbReference>
<comment type="catalytic activity">
    <reaction evidence="5">
        <text>dUTP + H2O = dUMP + diphosphate + H(+)</text>
        <dbReference type="Rhea" id="RHEA:10248"/>
        <dbReference type="ChEBI" id="CHEBI:15377"/>
        <dbReference type="ChEBI" id="CHEBI:15378"/>
        <dbReference type="ChEBI" id="CHEBI:33019"/>
        <dbReference type="ChEBI" id="CHEBI:61555"/>
        <dbReference type="ChEBI" id="CHEBI:246422"/>
        <dbReference type="EC" id="3.6.1.23"/>
    </reaction>
</comment>
<dbReference type="EMBL" id="JAMDNP010000011">
    <property type="protein sequence ID" value="MCY9760392.1"/>
    <property type="molecule type" value="Genomic_DNA"/>
</dbReference>
<dbReference type="EC" id="3.6.1.23" evidence="2"/>
<gene>
    <name evidence="7" type="ORF">M5X12_07355</name>
</gene>
<comment type="caution">
    <text evidence="7">The sequence shown here is derived from an EMBL/GenBank/DDBJ whole genome shotgun (WGS) entry which is preliminary data.</text>
</comment>
<dbReference type="InterPro" id="IPR008181">
    <property type="entry name" value="dUTPase"/>
</dbReference>
<keyword evidence="3" id="KW-0378">Hydrolase</keyword>
<feature type="domain" description="dUTPase-like" evidence="6">
    <location>
        <begin position="147"/>
        <end position="187"/>
    </location>
</feature>
<keyword evidence="4" id="KW-0546">Nucleotide metabolism</keyword>
<evidence type="ECO:0000256" key="4">
    <source>
        <dbReference type="ARBA" id="ARBA00023080"/>
    </source>
</evidence>
<dbReference type="PANTHER" id="PTHR11241:SF0">
    <property type="entry name" value="DEOXYURIDINE 5'-TRIPHOSPHATE NUCLEOTIDOHYDROLASE"/>
    <property type="match status" value="1"/>
</dbReference>
<evidence type="ECO:0000259" key="6">
    <source>
        <dbReference type="Pfam" id="PF00692"/>
    </source>
</evidence>
<name>A0ABT4GVC8_PAEAL</name>
<dbReference type="CDD" id="cd07557">
    <property type="entry name" value="trimeric_dUTPase"/>
    <property type="match status" value="1"/>
</dbReference>
<dbReference type="PANTHER" id="PTHR11241">
    <property type="entry name" value="DEOXYURIDINE 5'-TRIPHOSPHATE NUCLEOTIDOHYDROLASE"/>
    <property type="match status" value="1"/>
</dbReference>
<proteinExistence type="inferred from homology"/>
<dbReference type="SUPFAM" id="SSF51283">
    <property type="entry name" value="dUTPase-like"/>
    <property type="match status" value="1"/>
</dbReference>
<sequence>MNVEHTKGLREIPVKIKRLHPDAVIPKYATDLAAGFDLVAAEDVIIAPGETKLIPLGFAAEIPEGFEFQVRPRSGVTWKTKLRVGNSPGTVDGDFRGEVKVIVDNIEPPIYEKSGELAMTDVVVSMCGRNDDVTFTNTDYFPSGTHYIPKGTRIAQGVIAPVYRADFIEVDELGETQRGDGGFGSTGTEVNA</sequence>
<dbReference type="Proteomes" id="UP001527181">
    <property type="component" value="Unassembled WGS sequence"/>
</dbReference>
<evidence type="ECO:0000256" key="2">
    <source>
        <dbReference type="ARBA" id="ARBA00012379"/>
    </source>
</evidence>
<keyword evidence="8" id="KW-1185">Reference proteome</keyword>
<comment type="similarity">
    <text evidence="1">Belongs to the dUTPase family.</text>
</comment>
<protein>
    <recommendedName>
        <fullName evidence="2">dUTP diphosphatase</fullName>
        <ecNumber evidence="2">3.6.1.23</ecNumber>
    </recommendedName>
</protein>
<dbReference type="InterPro" id="IPR029054">
    <property type="entry name" value="dUTPase-like"/>
</dbReference>
<reference evidence="7 8" key="1">
    <citation type="submission" date="2022-05" db="EMBL/GenBank/DDBJ databases">
        <title>Genome Sequencing of Bee-Associated Microbes.</title>
        <authorList>
            <person name="Dunlap C."/>
        </authorList>
    </citation>
    <scope>NUCLEOTIDE SEQUENCE [LARGE SCALE GENOMIC DNA]</scope>
    <source>
        <strain evidence="7 8">NRRL B-04010</strain>
    </source>
</reference>
<evidence type="ECO:0000256" key="5">
    <source>
        <dbReference type="ARBA" id="ARBA00047686"/>
    </source>
</evidence>